<feature type="compositionally biased region" description="Low complexity" evidence="1">
    <location>
        <begin position="29"/>
        <end position="41"/>
    </location>
</feature>
<evidence type="ECO:0000313" key="3">
    <source>
        <dbReference type="EMBL" id="MBB2167041.1"/>
    </source>
</evidence>
<accession>A0A7W4IQ85</accession>
<feature type="chain" id="PRO_5030641149" evidence="2">
    <location>
        <begin position="28"/>
        <end position="141"/>
    </location>
</feature>
<gene>
    <name evidence="3" type="ORF">HLH36_01500</name>
</gene>
<keyword evidence="4" id="KW-1185">Reference proteome</keyword>
<proteinExistence type="predicted"/>
<protein>
    <submittedName>
        <fullName evidence="3">Uncharacterized protein</fullName>
    </submittedName>
</protein>
<evidence type="ECO:0000313" key="4">
    <source>
        <dbReference type="Proteomes" id="UP000559860"/>
    </source>
</evidence>
<dbReference type="EMBL" id="JABEQD010000001">
    <property type="protein sequence ID" value="MBB2167041.1"/>
    <property type="molecule type" value="Genomic_DNA"/>
</dbReference>
<dbReference type="RefSeq" id="WP_182984720.1">
    <property type="nucleotide sequence ID" value="NZ_JABEQD010000001.1"/>
</dbReference>
<evidence type="ECO:0000256" key="1">
    <source>
        <dbReference type="SAM" id="MobiDB-lite"/>
    </source>
</evidence>
<evidence type="ECO:0000256" key="2">
    <source>
        <dbReference type="SAM" id="SignalP"/>
    </source>
</evidence>
<feature type="compositionally biased region" description="Pro residues" evidence="1">
    <location>
        <begin position="100"/>
        <end position="113"/>
    </location>
</feature>
<feature type="compositionally biased region" description="Low complexity" evidence="1">
    <location>
        <begin position="114"/>
        <end position="129"/>
    </location>
</feature>
<feature type="compositionally biased region" description="Pro residues" evidence="1">
    <location>
        <begin position="130"/>
        <end position="141"/>
    </location>
</feature>
<reference evidence="3 4" key="1">
    <citation type="submission" date="2020-04" db="EMBL/GenBank/DDBJ databases">
        <title>Description of novel Gluconacetobacter.</title>
        <authorList>
            <person name="Sombolestani A."/>
        </authorList>
    </citation>
    <scope>NUCLEOTIDE SEQUENCE [LARGE SCALE GENOMIC DNA]</scope>
    <source>
        <strain evidence="3 4">LMG 27801</strain>
    </source>
</reference>
<dbReference type="AlphaFoldDB" id="A0A7W4IQ85"/>
<sequence>MRPRCHLAGCLTFAALCLPPALPLAHAAPGPATRGPATRGPVARGPATPAPHSAYPDGTGDSLVDRLNAAQLPQSYRGPLYYQGQPIPPAQPLDVQSLPPNVPQIVPPPPPGARAPEPSMRPPGLTGSTLPPPEPPCAGAC</sequence>
<feature type="region of interest" description="Disordered" evidence="1">
    <location>
        <begin position="29"/>
        <end position="141"/>
    </location>
</feature>
<comment type="caution">
    <text evidence="3">The sequence shown here is derived from an EMBL/GenBank/DDBJ whole genome shotgun (WGS) entry which is preliminary data.</text>
</comment>
<feature type="signal peptide" evidence="2">
    <location>
        <begin position="1"/>
        <end position="27"/>
    </location>
</feature>
<keyword evidence="2" id="KW-0732">Signal</keyword>
<name>A0A7W4IQ85_9PROT</name>
<organism evidence="3 4">
    <name type="scientific">Gluconacetobacter aggeris</name>
    <dbReference type="NCBI Taxonomy" id="1286186"/>
    <lineage>
        <taxon>Bacteria</taxon>
        <taxon>Pseudomonadati</taxon>
        <taxon>Pseudomonadota</taxon>
        <taxon>Alphaproteobacteria</taxon>
        <taxon>Acetobacterales</taxon>
        <taxon>Acetobacteraceae</taxon>
        <taxon>Gluconacetobacter</taxon>
    </lineage>
</organism>
<dbReference type="Proteomes" id="UP000559860">
    <property type="component" value="Unassembled WGS sequence"/>
</dbReference>